<dbReference type="PANTHER" id="PTHR15410">
    <property type="entry name" value="HIRA-INTERACTING PROTEIN 3"/>
    <property type="match status" value="1"/>
</dbReference>
<dbReference type="OrthoDB" id="552755at2759"/>
<reference evidence="2 3" key="1">
    <citation type="submission" date="2016-03" db="EMBL/GenBank/DDBJ databases">
        <title>Comparative genomics of the ectomycorrhizal sister species Rhizopogon vinicolor and Rhizopogon vesiculosus (Basidiomycota: Boletales) reveals a divergence of the mating type B locus.</title>
        <authorList>
            <person name="Mujic A.B."/>
            <person name="Kuo A."/>
            <person name="Tritt A."/>
            <person name="Lipzen A."/>
            <person name="Chen C."/>
            <person name="Johnson J."/>
            <person name="Sharma A."/>
            <person name="Barry K."/>
            <person name="Grigoriev I.V."/>
            <person name="Spatafora J.W."/>
        </authorList>
    </citation>
    <scope>NUCLEOTIDE SEQUENCE [LARGE SCALE GENOMIC DNA]</scope>
    <source>
        <strain evidence="2 3">AM-OR11-056</strain>
    </source>
</reference>
<accession>A0A1J8Q2W4</accession>
<keyword evidence="3" id="KW-1185">Reference proteome</keyword>
<dbReference type="Proteomes" id="UP000183567">
    <property type="component" value="Unassembled WGS sequence"/>
</dbReference>
<feature type="region of interest" description="Disordered" evidence="1">
    <location>
        <begin position="94"/>
        <end position="323"/>
    </location>
</feature>
<feature type="region of interest" description="Disordered" evidence="1">
    <location>
        <begin position="387"/>
        <end position="429"/>
    </location>
</feature>
<dbReference type="AlphaFoldDB" id="A0A1J8Q2W4"/>
<dbReference type="GO" id="GO:0005634">
    <property type="term" value="C:nucleus"/>
    <property type="evidence" value="ECO:0007669"/>
    <property type="project" value="TreeGrafter"/>
</dbReference>
<protein>
    <submittedName>
        <fullName evidence="2">Uncharacterized protein</fullName>
    </submittedName>
</protein>
<feature type="compositionally biased region" description="Basic and acidic residues" evidence="1">
    <location>
        <begin position="239"/>
        <end position="256"/>
    </location>
</feature>
<dbReference type="EMBL" id="LVVM01006436">
    <property type="protein sequence ID" value="OJA08073.1"/>
    <property type="molecule type" value="Genomic_DNA"/>
</dbReference>
<dbReference type="InterPro" id="IPR037647">
    <property type="entry name" value="HIRIP3"/>
</dbReference>
<feature type="compositionally biased region" description="Basic and acidic residues" evidence="1">
    <location>
        <begin position="265"/>
        <end position="275"/>
    </location>
</feature>
<evidence type="ECO:0000313" key="3">
    <source>
        <dbReference type="Proteomes" id="UP000183567"/>
    </source>
</evidence>
<name>A0A1J8Q2W4_9AGAM</name>
<organism evidence="2 3">
    <name type="scientific">Rhizopogon vesiculosus</name>
    <dbReference type="NCBI Taxonomy" id="180088"/>
    <lineage>
        <taxon>Eukaryota</taxon>
        <taxon>Fungi</taxon>
        <taxon>Dikarya</taxon>
        <taxon>Basidiomycota</taxon>
        <taxon>Agaricomycotina</taxon>
        <taxon>Agaricomycetes</taxon>
        <taxon>Agaricomycetidae</taxon>
        <taxon>Boletales</taxon>
        <taxon>Suillineae</taxon>
        <taxon>Rhizopogonaceae</taxon>
        <taxon>Rhizopogon</taxon>
    </lineage>
</organism>
<sequence length="442" mass="48869">MAVPSIEGLQQAATELLKEADAEGQLRHVVHLVLCSVLTDWQGHCSKLTVRIVREKLEKRLELSPGTLDAKEYKAPIKQTVVDYLAKDSAAVLEVDEEESQPKPSKKRKVKADEELVKTRNSISKPKTSSKGTKGKQAPRSSAVVKSEASESSDDEAPTRKQRAKPSRKKVSLELQSEDDEGDKHEAKPLASKRPQKASKAKNLASGSAAKPYKSAATIESSGDEADSKRLSKLVVTVSKKEVQSPKKSPLKEKPLSKPRSTTKQKTEQMDDEKSGVSSSTSMKHPPPKSKARARSEPESDSSLSTVIDEPPKKRQKKQDKAMVVACGVRKVWKKEFADLDTPSEQIKRLKEILKDLGMSGRLSLEKAKSIRAKRELAQELKDVQEFAETSRRREMRKENGVSENEDLGSESDDEDDTPPIKKKRTAGASILAFLQDQSDEE</sequence>
<evidence type="ECO:0000313" key="2">
    <source>
        <dbReference type="EMBL" id="OJA08073.1"/>
    </source>
</evidence>
<feature type="compositionally biased region" description="Low complexity" evidence="1">
    <location>
        <begin position="122"/>
        <end position="147"/>
    </location>
</feature>
<dbReference type="PANTHER" id="PTHR15410:SF2">
    <property type="entry name" value="HIRA-INTERACTING PROTEIN 3"/>
    <property type="match status" value="1"/>
</dbReference>
<gene>
    <name evidence="2" type="ORF">AZE42_02235</name>
</gene>
<feature type="compositionally biased region" description="Basic and acidic residues" evidence="1">
    <location>
        <begin position="387"/>
        <end position="401"/>
    </location>
</feature>
<feature type="compositionally biased region" description="Acidic residues" evidence="1">
    <location>
        <begin position="404"/>
        <end position="418"/>
    </location>
</feature>
<evidence type="ECO:0000256" key="1">
    <source>
        <dbReference type="SAM" id="MobiDB-lite"/>
    </source>
</evidence>
<proteinExistence type="predicted"/>
<dbReference type="STRING" id="180088.A0A1J8Q2W4"/>
<comment type="caution">
    <text evidence="2">The sequence shown here is derived from an EMBL/GenBank/DDBJ whole genome shotgun (WGS) entry which is preliminary data.</text>
</comment>
<feature type="compositionally biased region" description="Basic residues" evidence="1">
    <location>
        <begin position="160"/>
        <end position="170"/>
    </location>
</feature>